<reference evidence="4" key="1">
    <citation type="journal article" date="2014" name="Proc. Natl. Acad. Sci. U.S.A.">
        <title>Extensive sampling of basidiomycete genomes demonstrates inadequacy of the white-rot/brown-rot paradigm for wood decay fungi.</title>
        <authorList>
            <person name="Riley R."/>
            <person name="Salamov A.A."/>
            <person name="Brown D.W."/>
            <person name="Nagy L.G."/>
            <person name="Floudas D."/>
            <person name="Held B.W."/>
            <person name="Levasseur A."/>
            <person name="Lombard V."/>
            <person name="Morin E."/>
            <person name="Otillar R."/>
            <person name="Lindquist E.A."/>
            <person name="Sun H."/>
            <person name="LaButti K.M."/>
            <person name="Schmutz J."/>
            <person name="Jabbour D."/>
            <person name="Luo H."/>
            <person name="Baker S.E."/>
            <person name="Pisabarro A.G."/>
            <person name="Walton J.D."/>
            <person name="Blanchette R.A."/>
            <person name="Henrissat B."/>
            <person name="Martin F."/>
            <person name="Cullen D."/>
            <person name="Hibbett D.S."/>
            <person name="Grigoriev I.V."/>
        </authorList>
    </citation>
    <scope>NUCLEOTIDE SEQUENCE [LARGE SCALE GENOMIC DNA]</scope>
    <source>
        <strain evidence="4">FD-172 SS1</strain>
    </source>
</reference>
<keyword evidence="4" id="KW-1185">Reference proteome</keyword>
<feature type="transmembrane region" description="Helical" evidence="2">
    <location>
        <begin position="63"/>
        <end position="85"/>
    </location>
</feature>
<accession>A0A067MWL7</accession>
<proteinExistence type="predicted"/>
<keyword evidence="2" id="KW-0812">Transmembrane</keyword>
<dbReference type="HOGENOM" id="CLU_067862_2_1_1"/>
<name>A0A067MWL7_BOTB1</name>
<dbReference type="PANTHER" id="PTHR35519:SF2">
    <property type="entry name" value="PH DOMAIN PROTEIN"/>
    <property type="match status" value="1"/>
</dbReference>
<evidence type="ECO:0008006" key="5">
    <source>
        <dbReference type="Google" id="ProtNLM"/>
    </source>
</evidence>
<dbReference type="Proteomes" id="UP000027195">
    <property type="component" value="Unassembled WGS sequence"/>
</dbReference>
<dbReference type="Pfam" id="PF13430">
    <property type="entry name" value="DUF4112"/>
    <property type="match status" value="1"/>
</dbReference>
<feature type="compositionally biased region" description="Basic and acidic residues" evidence="1">
    <location>
        <begin position="172"/>
        <end position="181"/>
    </location>
</feature>
<evidence type="ECO:0000256" key="2">
    <source>
        <dbReference type="SAM" id="Phobius"/>
    </source>
</evidence>
<dbReference type="AlphaFoldDB" id="A0A067MWL7"/>
<dbReference type="PANTHER" id="PTHR35519">
    <property type="entry name" value="MEMBRANE PROTEINS"/>
    <property type="match status" value="1"/>
</dbReference>
<evidence type="ECO:0000256" key="1">
    <source>
        <dbReference type="SAM" id="MobiDB-lite"/>
    </source>
</evidence>
<evidence type="ECO:0000313" key="4">
    <source>
        <dbReference type="Proteomes" id="UP000027195"/>
    </source>
</evidence>
<evidence type="ECO:0000313" key="3">
    <source>
        <dbReference type="EMBL" id="KDQ15926.1"/>
    </source>
</evidence>
<dbReference type="InterPro" id="IPR025187">
    <property type="entry name" value="DUF4112"/>
</dbReference>
<dbReference type="InParanoid" id="A0A067MWL7"/>
<keyword evidence="2" id="KW-1133">Transmembrane helix</keyword>
<gene>
    <name evidence="3" type="ORF">BOTBODRAFT_276447</name>
</gene>
<feature type="region of interest" description="Disordered" evidence="1">
    <location>
        <begin position="168"/>
        <end position="217"/>
    </location>
</feature>
<dbReference type="STRING" id="930990.A0A067MWL7"/>
<sequence length="217" mass="23422">MTTALAQKVGGKLFKDHIASYQPADPLYETYVDPKSGKTRQRRKVKSRAHYLDKGFSVCGMRFGYTFLIGLIPFAGDFADLVLNYTLVLRKARQAELPDWLVRKMLLNNMVSAAAGFIPVVGDVILATYKANSRNAALLEEFLRIRGEEFLKAEAERNGQTVAAVNPGAGREQGEKIEGEPGRGIMGLFAGKSTKSKASGSGSGSGSHAVPGALNRV</sequence>
<organism evidence="3 4">
    <name type="scientific">Botryobasidium botryosum (strain FD-172 SS1)</name>
    <dbReference type="NCBI Taxonomy" id="930990"/>
    <lineage>
        <taxon>Eukaryota</taxon>
        <taxon>Fungi</taxon>
        <taxon>Dikarya</taxon>
        <taxon>Basidiomycota</taxon>
        <taxon>Agaricomycotina</taxon>
        <taxon>Agaricomycetes</taxon>
        <taxon>Cantharellales</taxon>
        <taxon>Botryobasidiaceae</taxon>
        <taxon>Botryobasidium</taxon>
    </lineage>
</organism>
<dbReference type="OrthoDB" id="2103474at2759"/>
<protein>
    <recommendedName>
        <fullName evidence="5">DUF4112 domain-containing protein</fullName>
    </recommendedName>
</protein>
<keyword evidence="2" id="KW-0472">Membrane</keyword>
<dbReference type="EMBL" id="KL198030">
    <property type="protein sequence ID" value="KDQ15926.1"/>
    <property type="molecule type" value="Genomic_DNA"/>
</dbReference>
<feature type="compositionally biased region" description="Low complexity" evidence="1">
    <location>
        <begin position="190"/>
        <end position="200"/>
    </location>
</feature>
<feature type="transmembrane region" description="Helical" evidence="2">
    <location>
        <begin position="106"/>
        <end position="129"/>
    </location>
</feature>